<feature type="domain" description="Amino acid permease/ SLC12A" evidence="6">
    <location>
        <begin position="37"/>
        <end position="399"/>
    </location>
</feature>
<evidence type="ECO:0000259" key="6">
    <source>
        <dbReference type="Pfam" id="PF00324"/>
    </source>
</evidence>
<dbReference type="PANTHER" id="PTHR42770:SF16">
    <property type="entry name" value="AMINO ACID PERMEASE"/>
    <property type="match status" value="1"/>
</dbReference>
<dbReference type="AlphaFoldDB" id="A0A4Q2JSS8"/>
<protein>
    <submittedName>
        <fullName evidence="7">APC family permease</fullName>
    </submittedName>
</protein>
<reference evidence="7 8" key="1">
    <citation type="submission" date="2019-01" db="EMBL/GenBank/DDBJ databases">
        <authorList>
            <person name="Li J."/>
        </authorList>
    </citation>
    <scope>NUCLEOTIDE SEQUENCE [LARGE SCALE GENOMIC DNA]</scope>
    <source>
        <strain evidence="7 8">CCUG 35506</strain>
    </source>
</reference>
<evidence type="ECO:0000256" key="5">
    <source>
        <dbReference type="SAM" id="Phobius"/>
    </source>
</evidence>
<keyword evidence="2 5" id="KW-0812">Transmembrane</keyword>
<dbReference type="PIRSF" id="PIRSF006060">
    <property type="entry name" value="AA_transporter"/>
    <property type="match status" value="1"/>
</dbReference>
<feature type="transmembrane region" description="Helical" evidence="5">
    <location>
        <begin position="145"/>
        <end position="170"/>
    </location>
</feature>
<dbReference type="InterPro" id="IPR004841">
    <property type="entry name" value="AA-permease/SLC12A_dom"/>
</dbReference>
<dbReference type="Pfam" id="PF00324">
    <property type="entry name" value="AA_permease"/>
    <property type="match status" value="1"/>
</dbReference>
<name>A0A4Q2JSS8_9MICO</name>
<evidence type="ECO:0000256" key="4">
    <source>
        <dbReference type="ARBA" id="ARBA00023136"/>
    </source>
</evidence>
<feature type="transmembrane region" description="Helical" evidence="5">
    <location>
        <begin position="99"/>
        <end position="125"/>
    </location>
</feature>
<evidence type="ECO:0000313" key="7">
    <source>
        <dbReference type="EMBL" id="RXZ49158.1"/>
    </source>
</evidence>
<dbReference type="Gene3D" id="1.20.1740.10">
    <property type="entry name" value="Amino acid/polyamine transporter I"/>
    <property type="match status" value="1"/>
</dbReference>
<keyword evidence="4 5" id="KW-0472">Membrane</keyword>
<keyword evidence="3 5" id="KW-1133">Transmembrane helix</keyword>
<dbReference type="Proteomes" id="UP000292935">
    <property type="component" value="Unassembled WGS sequence"/>
</dbReference>
<feature type="transmembrane region" description="Helical" evidence="5">
    <location>
        <begin position="254"/>
        <end position="276"/>
    </location>
</feature>
<feature type="transmembrane region" description="Helical" evidence="5">
    <location>
        <begin position="64"/>
        <end position="87"/>
    </location>
</feature>
<evidence type="ECO:0000256" key="2">
    <source>
        <dbReference type="ARBA" id="ARBA00022692"/>
    </source>
</evidence>
<dbReference type="EMBL" id="SDPO01000002">
    <property type="protein sequence ID" value="RXZ49158.1"/>
    <property type="molecule type" value="Genomic_DNA"/>
</dbReference>
<feature type="transmembrane region" description="Helical" evidence="5">
    <location>
        <begin position="413"/>
        <end position="432"/>
    </location>
</feature>
<organism evidence="7 8">
    <name type="scientific">Agromyces fucosus</name>
    <dbReference type="NCBI Taxonomy" id="41985"/>
    <lineage>
        <taxon>Bacteria</taxon>
        <taxon>Bacillati</taxon>
        <taxon>Actinomycetota</taxon>
        <taxon>Actinomycetes</taxon>
        <taxon>Micrococcales</taxon>
        <taxon>Microbacteriaceae</taxon>
        <taxon>Agromyces</taxon>
    </lineage>
</organism>
<feature type="transmembrane region" description="Helical" evidence="5">
    <location>
        <begin position="345"/>
        <end position="368"/>
    </location>
</feature>
<evidence type="ECO:0000256" key="3">
    <source>
        <dbReference type="ARBA" id="ARBA00022989"/>
    </source>
</evidence>
<dbReference type="PANTHER" id="PTHR42770">
    <property type="entry name" value="AMINO ACID TRANSPORTER-RELATED"/>
    <property type="match status" value="1"/>
</dbReference>
<dbReference type="InterPro" id="IPR050367">
    <property type="entry name" value="APC_superfamily"/>
</dbReference>
<feature type="transmembrane region" description="Helical" evidence="5">
    <location>
        <begin position="220"/>
        <end position="242"/>
    </location>
</feature>
<evidence type="ECO:0000256" key="1">
    <source>
        <dbReference type="ARBA" id="ARBA00004141"/>
    </source>
</evidence>
<evidence type="ECO:0000313" key="8">
    <source>
        <dbReference type="Proteomes" id="UP000292935"/>
    </source>
</evidence>
<proteinExistence type="predicted"/>
<feature type="transmembrane region" description="Helical" evidence="5">
    <location>
        <begin position="177"/>
        <end position="200"/>
    </location>
</feature>
<dbReference type="GO" id="GO:0016020">
    <property type="term" value="C:membrane"/>
    <property type="evidence" value="ECO:0007669"/>
    <property type="project" value="UniProtKB-SubCell"/>
</dbReference>
<dbReference type="OrthoDB" id="3790922at2"/>
<sequence>MSSLSDAITRGLPDASLGSVSPLHGLRRGSVRTIDLVAQSVAAVAPAGGLLILTGGLITRTGSFAFATLLLTAAAVILVALATSIFARRISAAGGIYTFVTKGIGPTAGIVTGVALLLGYGGVSIDTLRSAVHRLDAAFGGTERWAAGGLVPTLLTVGIGAAITAVIALGPKMSTRVMLVVEAVAVTALVALSITVFAASGWNLSGILPDIDAAPSLPSFAEGIGFALICFVGFESGAALGPESRRPLASVPRALVWTVAAVAAVYLFGMMAQLSAVADGGSARLLTDADLAASPWLDPLIHAVVAASWIACTLAFTNALVRLVFTMAREGVLPRALGRTSIRYATPHVAAVVVGASLIVGTLLLAGAGRTSLYRDVVHLAASMAFIIAYLAVCAAATPYLVRIEEFSLREAWPALLGTLVLAGVAVTETLAEAGDDPTALAVLVAIIAVTTVAHLLRVRSGSGLARRVGAYDTPVASDAISFPGAPPTRS</sequence>
<comment type="caution">
    <text evidence="7">The sequence shown here is derived from an EMBL/GenBank/DDBJ whole genome shotgun (WGS) entry which is preliminary data.</text>
</comment>
<comment type="subcellular location">
    <subcellularLocation>
        <location evidence="1">Membrane</location>
        <topology evidence="1">Multi-pass membrane protein</topology>
    </subcellularLocation>
</comment>
<feature type="transmembrane region" description="Helical" evidence="5">
    <location>
        <begin position="36"/>
        <end position="58"/>
    </location>
</feature>
<dbReference type="GO" id="GO:0055085">
    <property type="term" value="P:transmembrane transport"/>
    <property type="evidence" value="ECO:0007669"/>
    <property type="project" value="InterPro"/>
</dbReference>
<keyword evidence="8" id="KW-1185">Reference proteome</keyword>
<accession>A0A4Q2JSS8</accession>
<gene>
    <name evidence="7" type="ORF">ESP57_09470</name>
</gene>
<feature type="transmembrane region" description="Helical" evidence="5">
    <location>
        <begin position="438"/>
        <end position="457"/>
    </location>
</feature>
<dbReference type="RefSeq" id="WP_129231343.1">
    <property type="nucleotide sequence ID" value="NZ_SDPO01000002.1"/>
</dbReference>
<feature type="transmembrane region" description="Helical" evidence="5">
    <location>
        <begin position="380"/>
        <end position="401"/>
    </location>
</feature>
<feature type="transmembrane region" description="Helical" evidence="5">
    <location>
        <begin position="300"/>
        <end position="325"/>
    </location>
</feature>